<keyword evidence="1 3" id="KW-0807">Transducer</keyword>
<evidence type="ECO:0000256" key="4">
    <source>
        <dbReference type="SAM" id="Coils"/>
    </source>
</evidence>
<dbReference type="RefSeq" id="WP_170232596.1">
    <property type="nucleotide sequence ID" value="NZ_BJYL01000013.1"/>
</dbReference>
<gene>
    <name evidence="6" type="primary">mcpC_1</name>
    <name evidence="6" type="ORF">SLU01_10260</name>
</gene>
<dbReference type="InterPro" id="IPR004089">
    <property type="entry name" value="MCPsignal_dom"/>
</dbReference>
<dbReference type="InterPro" id="IPR004090">
    <property type="entry name" value="Chemotax_Me-accpt_rcpt"/>
</dbReference>
<comment type="similarity">
    <text evidence="2">Belongs to the methyl-accepting chemotaxis (MCP) protein family.</text>
</comment>
<accession>A0A511Z5J6</accession>
<dbReference type="AlphaFoldDB" id="A0A511Z5J6"/>
<evidence type="ECO:0000256" key="1">
    <source>
        <dbReference type="ARBA" id="ARBA00023224"/>
    </source>
</evidence>
<name>A0A511Z5J6_9BACL</name>
<dbReference type="GO" id="GO:0007165">
    <property type="term" value="P:signal transduction"/>
    <property type="evidence" value="ECO:0007669"/>
    <property type="project" value="UniProtKB-KW"/>
</dbReference>
<sequence length="311" mass="34497">MFKTKRKTDSVDTFQVEIDRLKSEYAHKEEEEQKRLQELRDELNAAVNQHEKVNSQHNILGDAVSQIEERFDAVGVLSEKTSDKSGELFEKGRSLEEKALRMVDEASEGTKEVHGTAEVIKDLGNQIQASEKNMSNLSERSVEIQSIVGVIEDIAAQTNLLALNASIEAARAGDSGKGFAVVAQEVRKLAESTSDSTANIQTLTNALREEIEQALEATRKSAALVEKGISVSMETAAKIERILGTVEESKVDITAIQEMIEEQKKLSQEVKHELHDASNLFAEAHALIIEHIEDAKEVDMRLEKGIYQLSK</sequence>
<feature type="coiled-coil region" evidence="4">
    <location>
        <begin position="11"/>
        <end position="56"/>
    </location>
</feature>
<dbReference type="PROSITE" id="PS50111">
    <property type="entry name" value="CHEMOTAXIS_TRANSDUC_2"/>
    <property type="match status" value="1"/>
</dbReference>
<protein>
    <submittedName>
        <fullName evidence="6">Methyl-accepting chemotaxis protein</fullName>
    </submittedName>
</protein>
<dbReference type="GO" id="GO:0004888">
    <property type="term" value="F:transmembrane signaling receptor activity"/>
    <property type="evidence" value="ECO:0007669"/>
    <property type="project" value="InterPro"/>
</dbReference>
<evidence type="ECO:0000259" key="5">
    <source>
        <dbReference type="PROSITE" id="PS50111"/>
    </source>
</evidence>
<dbReference type="EMBL" id="BJYL01000013">
    <property type="protein sequence ID" value="GEN82714.1"/>
    <property type="molecule type" value="Genomic_DNA"/>
</dbReference>
<dbReference type="Pfam" id="PF00015">
    <property type="entry name" value="MCPsignal"/>
    <property type="match status" value="1"/>
</dbReference>
<dbReference type="PANTHER" id="PTHR32089">
    <property type="entry name" value="METHYL-ACCEPTING CHEMOTAXIS PROTEIN MCPB"/>
    <property type="match status" value="1"/>
</dbReference>
<evidence type="ECO:0000313" key="6">
    <source>
        <dbReference type="EMBL" id="GEN82714.1"/>
    </source>
</evidence>
<evidence type="ECO:0000256" key="2">
    <source>
        <dbReference type="ARBA" id="ARBA00029447"/>
    </source>
</evidence>
<dbReference type="Proteomes" id="UP000321901">
    <property type="component" value="Unassembled WGS sequence"/>
</dbReference>
<evidence type="ECO:0000256" key="3">
    <source>
        <dbReference type="PROSITE-ProRule" id="PRU00284"/>
    </source>
</evidence>
<dbReference type="GO" id="GO:0016020">
    <property type="term" value="C:membrane"/>
    <property type="evidence" value="ECO:0007669"/>
    <property type="project" value="InterPro"/>
</dbReference>
<keyword evidence="4" id="KW-0175">Coiled coil</keyword>
<feature type="domain" description="Methyl-accepting transducer" evidence="5">
    <location>
        <begin position="79"/>
        <end position="278"/>
    </location>
</feature>
<dbReference type="SMART" id="SM00283">
    <property type="entry name" value="MA"/>
    <property type="match status" value="1"/>
</dbReference>
<dbReference type="PRINTS" id="PR00260">
    <property type="entry name" value="CHEMTRNSDUCR"/>
</dbReference>
<keyword evidence="7" id="KW-1185">Reference proteome</keyword>
<reference evidence="6 7" key="1">
    <citation type="submission" date="2019-07" db="EMBL/GenBank/DDBJ databases">
        <title>Whole genome shotgun sequence of Sporosarcina luteola NBRC 105378.</title>
        <authorList>
            <person name="Hosoyama A."/>
            <person name="Uohara A."/>
            <person name="Ohji S."/>
            <person name="Ichikawa N."/>
        </authorList>
    </citation>
    <scope>NUCLEOTIDE SEQUENCE [LARGE SCALE GENOMIC DNA]</scope>
    <source>
        <strain evidence="6 7">NBRC 105378</strain>
    </source>
</reference>
<dbReference type="Gene3D" id="1.10.287.950">
    <property type="entry name" value="Methyl-accepting chemotaxis protein"/>
    <property type="match status" value="1"/>
</dbReference>
<dbReference type="GO" id="GO:0006935">
    <property type="term" value="P:chemotaxis"/>
    <property type="evidence" value="ECO:0007669"/>
    <property type="project" value="InterPro"/>
</dbReference>
<organism evidence="6 7">
    <name type="scientific">Sporosarcina luteola</name>
    <dbReference type="NCBI Taxonomy" id="582850"/>
    <lineage>
        <taxon>Bacteria</taxon>
        <taxon>Bacillati</taxon>
        <taxon>Bacillota</taxon>
        <taxon>Bacilli</taxon>
        <taxon>Bacillales</taxon>
        <taxon>Caryophanaceae</taxon>
        <taxon>Sporosarcina</taxon>
    </lineage>
</organism>
<comment type="caution">
    <text evidence="6">The sequence shown here is derived from an EMBL/GenBank/DDBJ whole genome shotgun (WGS) entry which is preliminary data.</text>
</comment>
<dbReference type="PANTHER" id="PTHR32089:SF112">
    <property type="entry name" value="LYSOZYME-LIKE PROTEIN-RELATED"/>
    <property type="match status" value="1"/>
</dbReference>
<proteinExistence type="inferred from homology"/>
<dbReference type="SUPFAM" id="SSF58104">
    <property type="entry name" value="Methyl-accepting chemotaxis protein (MCP) signaling domain"/>
    <property type="match status" value="1"/>
</dbReference>
<evidence type="ECO:0000313" key="7">
    <source>
        <dbReference type="Proteomes" id="UP000321901"/>
    </source>
</evidence>